<dbReference type="OrthoDB" id="420564at2759"/>
<evidence type="ECO:0000313" key="2">
    <source>
        <dbReference type="Proteomes" id="UP000799436"/>
    </source>
</evidence>
<dbReference type="AlphaFoldDB" id="A0A6G1LBG7"/>
<dbReference type="Proteomes" id="UP000799436">
    <property type="component" value="Unassembled WGS sequence"/>
</dbReference>
<name>A0A6G1LBG7_9PEZI</name>
<reference evidence="1" key="1">
    <citation type="journal article" date="2020" name="Stud. Mycol.">
        <title>101 Dothideomycetes genomes: a test case for predicting lifestyles and emergence of pathogens.</title>
        <authorList>
            <person name="Haridas S."/>
            <person name="Albert R."/>
            <person name="Binder M."/>
            <person name="Bloem J."/>
            <person name="Labutti K."/>
            <person name="Salamov A."/>
            <person name="Andreopoulos B."/>
            <person name="Baker S."/>
            <person name="Barry K."/>
            <person name="Bills G."/>
            <person name="Bluhm B."/>
            <person name="Cannon C."/>
            <person name="Castanera R."/>
            <person name="Culley D."/>
            <person name="Daum C."/>
            <person name="Ezra D."/>
            <person name="Gonzalez J."/>
            <person name="Henrissat B."/>
            <person name="Kuo A."/>
            <person name="Liang C."/>
            <person name="Lipzen A."/>
            <person name="Lutzoni F."/>
            <person name="Magnuson J."/>
            <person name="Mondo S."/>
            <person name="Nolan M."/>
            <person name="Ohm R."/>
            <person name="Pangilinan J."/>
            <person name="Park H.-J."/>
            <person name="Ramirez L."/>
            <person name="Alfaro M."/>
            <person name="Sun H."/>
            <person name="Tritt A."/>
            <person name="Yoshinaga Y."/>
            <person name="Zwiers L.-H."/>
            <person name="Turgeon B."/>
            <person name="Goodwin S."/>
            <person name="Spatafora J."/>
            <person name="Crous P."/>
            <person name="Grigoriev I."/>
        </authorList>
    </citation>
    <scope>NUCLEOTIDE SEQUENCE</scope>
    <source>
        <strain evidence="1">CBS 116005</strain>
    </source>
</reference>
<organism evidence="1 2">
    <name type="scientific">Teratosphaeria nubilosa</name>
    <dbReference type="NCBI Taxonomy" id="161662"/>
    <lineage>
        <taxon>Eukaryota</taxon>
        <taxon>Fungi</taxon>
        <taxon>Dikarya</taxon>
        <taxon>Ascomycota</taxon>
        <taxon>Pezizomycotina</taxon>
        <taxon>Dothideomycetes</taxon>
        <taxon>Dothideomycetidae</taxon>
        <taxon>Mycosphaerellales</taxon>
        <taxon>Teratosphaeriaceae</taxon>
        <taxon>Teratosphaeria</taxon>
    </lineage>
</organism>
<protein>
    <submittedName>
        <fullName evidence="1">Uncharacterized protein</fullName>
    </submittedName>
</protein>
<evidence type="ECO:0000313" key="1">
    <source>
        <dbReference type="EMBL" id="KAF2770186.1"/>
    </source>
</evidence>
<accession>A0A6G1LBG7</accession>
<gene>
    <name evidence="1" type="ORF">EJ03DRAFT_373803</name>
</gene>
<dbReference type="PANTHER" id="PTHR35179:SF2">
    <property type="entry name" value="START DOMAIN-CONTAINING PROTEIN"/>
    <property type="match status" value="1"/>
</dbReference>
<sequence>MADTTDKIPDVQELHLVGSSPSQPVELAPDRGTLWIDQNAHRCPSAPAEPLIRAVLSQHPDFDFSHVELITDRHPLSQLLNFARGKRTAFAFYAEVIGERVIFTRKSEQTQERIEANEYKGYRKGFEEQHLRFQVDVRGSSSHHRIVSYKLGGISILLRYAADACPGPRRISITTGTKTSFDNLKVIQRGDIVPQSDTAEISTRSYTTGMNDYIYDEQKVPSLWLAQTFTFILAISASARYSETVAERRSTFPTENTKIRDSAADVRKWE</sequence>
<keyword evidence="2" id="KW-1185">Reference proteome</keyword>
<dbReference type="PANTHER" id="PTHR35179">
    <property type="entry name" value="PROTEIN CBG02620"/>
    <property type="match status" value="1"/>
</dbReference>
<dbReference type="EMBL" id="ML995827">
    <property type="protein sequence ID" value="KAF2770186.1"/>
    <property type="molecule type" value="Genomic_DNA"/>
</dbReference>
<proteinExistence type="predicted"/>